<dbReference type="AlphaFoldDB" id="A0A2P5D353"/>
<proteinExistence type="predicted"/>
<name>A0A2P5D353_PARAD</name>
<dbReference type="EMBL" id="JXTB01000069">
    <property type="protein sequence ID" value="PON67712.1"/>
    <property type="molecule type" value="Genomic_DNA"/>
</dbReference>
<evidence type="ECO:0000313" key="2">
    <source>
        <dbReference type="Proteomes" id="UP000237105"/>
    </source>
</evidence>
<organism evidence="1 2">
    <name type="scientific">Parasponia andersonii</name>
    <name type="common">Sponia andersonii</name>
    <dbReference type="NCBI Taxonomy" id="3476"/>
    <lineage>
        <taxon>Eukaryota</taxon>
        <taxon>Viridiplantae</taxon>
        <taxon>Streptophyta</taxon>
        <taxon>Embryophyta</taxon>
        <taxon>Tracheophyta</taxon>
        <taxon>Spermatophyta</taxon>
        <taxon>Magnoliopsida</taxon>
        <taxon>eudicotyledons</taxon>
        <taxon>Gunneridae</taxon>
        <taxon>Pentapetalae</taxon>
        <taxon>rosids</taxon>
        <taxon>fabids</taxon>
        <taxon>Rosales</taxon>
        <taxon>Cannabaceae</taxon>
        <taxon>Parasponia</taxon>
    </lineage>
</organism>
<keyword evidence="2" id="KW-1185">Reference proteome</keyword>
<evidence type="ECO:0000313" key="1">
    <source>
        <dbReference type="EMBL" id="PON67712.1"/>
    </source>
</evidence>
<reference evidence="2" key="1">
    <citation type="submission" date="2016-06" db="EMBL/GenBank/DDBJ databases">
        <title>Parallel loss of symbiosis genes in relatives of nitrogen-fixing non-legume Parasponia.</title>
        <authorList>
            <person name="Van Velzen R."/>
            <person name="Holmer R."/>
            <person name="Bu F."/>
            <person name="Rutten L."/>
            <person name="Van Zeijl A."/>
            <person name="Liu W."/>
            <person name="Santuari L."/>
            <person name="Cao Q."/>
            <person name="Sharma T."/>
            <person name="Shen D."/>
            <person name="Roswanjaya Y."/>
            <person name="Wardhani T."/>
            <person name="Kalhor M.S."/>
            <person name="Jansen J."/>
            <person name="Van den Hoogen J."/>
            <person name="Gungor B."/>
            <person name="Hartog M."/>
            <person name="Hontelez J."/>
            <person name="Verver J."/>
            <person name="Yang W.-C."/>
            <person name="Schijlen E."/>
            <person name="Repin R."/>
            <person name="Schilthuizen M."/>
            <person name="Schranz E."/>
            <person name="Heidstra R."/>
            <person name="Miyata K."/>
            <person name="Fedorova E."/>
            <person name="Kohlen W."/>
            <person name="Bisseling T."/>
            <person name="Smit S."/>
            <person name="Geurts R."/>
        </authorList>
    </citation>
    <scope>NUCLEOTIDE SEQUENCE [LARGE SCALE GENOMIC DNA]</scope>
    <source>
        <strain evidence="2">cv. WU1-14</strain>
    </source>
</reference>
<dbReference type="Proteomes" id="UP000237105">
    <property type="component" value="Unassembled WGS sequence"/>
</dbReference>
<gene>
    <name evidence="1" type="ORF">PanWU01x14_101360</name>
</gene>
<accession>A0A2P5D353</accession>
<protein>
    <submittedName>
        <fullName evidence="1">Uncharacterized protein</fullName>
    </submittedName>
</protein>
<comment type="caution">
    <text evidence="1">The sequence shown here is derived from an EMBL/GenBank/DDBJ whole genome shotgun (WGS) entry which is preliminary data.</text>
</comment>
<sequence length="136" mass="15165">MADEISQKYWSEDPQAEASILITPALITEALAGYWDTYSQDLIGHKKAYHPFSKDPNGVAISDGRTGWFALACIDLLLKGKHKIEVFLFDAEKVAKAVILSCDYSARDRIKHVVVLSCHDKSNHKLVEKLGFEVSS</sequence>